<comment type="subcellular location">
    <subcellularLocation>
        <location evidence="7">Cytoplasm</location>
    </subcellularLocation>
</comment>
<keyword evidence="7" id="KW-0963">Cytoplasm</keyword>
<dbReference type="PIRSF" id="PIRSF000505">
    <property type="entry name" value="EPSPS"/>
    <property type="match status" value="1"/>
</dbReference>
<evidence type="ECO:0000256" key="4">
    <source>
        <dbReference type="ARBA" id="ARBA00022679"/>
    </source>
</evidence>
<evidence type="ECO:0000256" key="6">
    <source>
        <dbReference type="ARBA" id="ARBA00044633"/>
    </source>
</evidence>
<proteinExistence type="inferred from homology"/>
<keyword evidence="5 7" id="KW-0057">Aromatic amino acid biosynthesis</keyword>
<feature type="binding site" evidence="7">
    <location>
        <position position="184"/>
    </location>
    <ligand>
        <name>3-phosphoshikimate</name>
        <dbReference type="ChEBI" id="CHEBI:145989"/>
    </ligand>
</feature>
<evidence type="ECO:0000256" key="1">
    <source>
        <dbReference type="ARBA" id="ARBA00004811"/>
    </source>
</evidence>
<dbReference type="GO" id="GO:0009423">
    <property type="term" value="P:chorismate biosynthetic process"/>
    <property type="evidence" value="ECO:0007669"/>
    <property type="project" value="UniProtKB-UniRule"/>
</dbReference>
<accession>A0A6G7YBH6</accession>
<feature type="binding site" evidence="7">
    <location>
        <position position="298"/>
    </location>
    <ligand>
        <name>3-phosphoshikimate</name>
        <dbReference type="ChEBI" id="CHEBI:145989"/>
    </ligand>
</feature>
<keyword evidence="10" id="KW-1185">Reference proteome</keyword>
<dbReference type="HAMAP" id="MF_00210">
    <property type="entry name" value="EPSP_synth"/>
    <property type="match status" value="1"/>
</dbReference>
<dbReference type="AlphaFoldDB" id="A0A6G7YBH6"/>
<evidence type="ECO:0000256" key="2">
    <source>
        <dbReference type="ARBA" id="ARBA00009948"/>
    </source>
</evidence>
<dbReference type="EC" id="2.5.1.19" evidence="7"/>
<comment type="caution">
    <text evidence="7">Lacks conserved residue(s) required for the propagation of feature annotation.</text>
</comment>
<comment type="function">
    <text evidence="7">Catalyzes the transfer of the enolpyruvyl moiety of phosphoenolpyruvate (PEP) to the 5-hydroxyl of shikimate-3-phosphate (S3P) to produce enolpyruvyl shikimate-3-phosphate and inorganic phosphate.</text>
</comment>
<comment type="subunit">
    <text evidence="7">Monomer.</text>
</comment>
<evidence type="ECO:0000256" key="7">
    <source>
        <dbReference type="HAMAP-Rule" id="MF_00210"/>
    </source>
</evidence>
<keyword evidence="3 7" id="KW-0028">Amino-acid biosynthesis</keyword>
<dbReference type="InterPro" id="IPR036968">
    <property type="entry name" value="Enolpyruvate_Tfrase_sf"/>
</dbReference>
<feature type="binding site" evidence="7">
    <location>
        <position position="157"/>
    </location>
    <ligand>
        <name>3-phosphoshikimate</name>
        <dbReference type="ChEBI" id="CHEBI:145989"/>
    </ligand>
</feature>
<feature type="binding site" evidence="7">
    <location>
        <position position="19"/>
    </location>
    <ligand>
        <name>3-phosphoshikimate</name>
        <dbReference type="ChEBI" id="CHEBI:145989"/>
    </ligand>
</feature>
<dbReference type="Pfam" id="PF00275">
    <property type="entry name" value="EPSP_synthase"/>
    <property type="match status" value="1"/>
</dbReference>
<dbReference type="UniPathway" id="UPA00053">
    <property type="reaction ID" value="UER00089"/>
</dbReference>
<dbReference type="Gene3D" id="3.65.10.10">
    <property type="entry name" value="Enolpyruvate transferase domain"/>
    <property type="match status" value="2"/>
</dbReference>
<feature type="active site" description="Proton acceptor" evidence="7">
    <location>
        <position position="298"/>
    </location>
</feature>
<feature type="binding site" evidence="7">
    <location>
        <position position="156"/>
    </location>
    <ligand>
        <name>3-phosphoshikimate</name>
        <dbReference type="ChEBI" id="CHEBI:145989"/>
    </ligand>
</feature>
<dbReference type="InterPro" id="IPR006264">
    <property type="entry name" value="EPSP_synthase"/>
</dbReference>
<comment type="pathway">
    <text evidence="1 7">Metabolic intermediate biosynthesis; chorismate biosynthesis; chorismate from D-erythrose 4-phosphate and phosphoenolpyruvate: step 6/7.</text>
</comment>
<dbReference type="Proteomes" id="UP000501058">
    <property type="component" value="Chromosome"/>
</dbReference>
<comment type="catalytic activity">
    <reaction evidence="6">
        <text>3-phosphoshikimate + phosphoenolpyruvate = 5-O-(1-carboxyvinyl)-3-phosphoshikimate + phosphate</text>
        <dbReference type="Rhea" id="RHEA:21256"/>
        <dbReference type="ChEBI" id="CHEBI:43474"/>
        <dbReference type="ChEBI" id="CHEBI:57701"/>
        <dbReference type="ChEBI" id="CHEBI:58702"/>
        <dbReference type="ChEBI" id="CHEBI:145989"/>
        <dbReference type="EC" id="2.5.1.19"/>
    </reaction>
    <physiologicalReaction direction="left-to-right" evidence="6">
        <dbReference type="Rhea" id="RHEA:21257"/>
    </physiologicalReaction>
</comment>
<dbReference type="PANTHER" id="PTHR21090:SF5">
    <property type="entry name" value="PENTAFUNCTIONAL AROM POLYPEPTIDE"/>
    <property type="match status" value="1"/>
</dbReference>
<dbReference type="PANTHER" id="PTHR21090">
    <property type="entry name" value="AROM/DEHYDROQUINATE SYNTHASE"/>
    <property type="match status" value="1"/>
</dbReference>
<dbReference type="InterPro" id="IPR013792">
    <property type="entry name" value="RNA3'P_cycl/enolpyr_Trfase_a/b"/>
</dbReference>
<reference evidence="9 10" key="1">
    <citation type="submission" date="2020-03" db="EMBL/GenBank/DDBJ databases">
        <title>Propioniciclava sp. nov., isolated from Hydrophilus acuminatus.</title>
        <authorList>
            <person name="Hyun D.-W."/>
            <person name="Bae J.-W."/>
        </authorList>
    </citation>
    <scope>NUCLEOTIDE SEQUENCE [LARGE SCALE GENOMIC DNA]</scope>
    <source>
        <strain evidence="9 10">HDW11</strain>
    </source>
</reference>
<dbReference type="InterPro" id="IPR001986">
    <property type="entry name" value="Enolpyruvate_Tfrase_dom"/>
</dbReference>
<dbReference type="FunFam" id="3.65.10.10:FF:000011">
    <property type="entry name" value="3-phosphoshikimate 1-carboxyvinyltransferase"/>
    <property type="match status" value="1"/>
</dbReference>
<evidence type="ECO:0000313" key="10">
    <source>
        <dbReference type="Proteomes" id="UP000501058"/>
    </source>
</evidence>
<keyword evidence="4 7" id="KW-0808">Transferase</keyword>
<dbReference type="EMBL" id="CP049865">
    <property type="protein sequence ID" value="QIK74001.1"/>
    <property type="molecule type" value="Genomic_DNA"/>
</dbReference>
<feature type="binding site" evidence="7">
    <location>
        <position position="155"/>
    </location>
    <ligand>
        <name>3-phosphoshikimate</name>
        <dbReference type="ChEBI" id="CHEBI:145989"/>
    </ligand>
</feature>
<feature type="binding site" evidence="7">
    <location>
        <position position="111"/>
    </location>
    <ligand>
        <name>phosphoenolpyruvate</name>
        <dbReference type="ChEBI" id="CHEBI:58702"/>
    </ligand>
</feature>
<dbReference type="GO" id="GO:0003866">
    <property type="term" value="F:3-phosphoshikimate 1-carboxyvinyltransferase activity"/>
    <property type="evidence" value="ECO:0007669"/>
    <property type="project" value="UniProtKB-UniRule"/>
</dbReference>
<dbReference type="KEGG" id="prv:G7070_14825"/>
<dbReference type="GO" id="GO:0005737">
    <property type="term" value="C:cytoplasm"/>
    <property type="evidence" value="ECO:0007669"/>
    <property type="project" value="UniProtKB-SubCell"/>
</dbReference>
<dbReference type="GO" id="GO:0009073">
    <property type="term" value="P:aromatic amino acid family biosynthetic process"/>
    <property type="evidence" value="ECO:0007669"/>
    <property type="project" value="UniProtKB-KW"/>
</dbReference>
<dbReference type="RefSeq" id="WP_166235360.1">
    <property type="nucleotide sequence ID" value="NZ_CP049865.1"/>
</dbReference>
<feature type="binding site" evidence="7">
    <location>
        <position position="370"/>
    </location>
    <ligand>
        <name>phosphoenolpyruvate</name>
        <dbReference type="ChEBI" id="CHEBI:58702"/>
    </ligand>
</feature>
<feature type="binding site" evidence="7">
    <location>
        <position position="157"/>
    </location>
    <ligand>
        <name>phosphoenolpyruvate</name>
        <dbReference type="ChEBI" id="CHEBI:58702"/>
    </ligand>
</feature>
<feature type="binding site" evidence="7">
    <location>
        <position position="395"/>
    </location>
    <ligand>
        <name>phosphoenolpyruvate</name>
        <dbReference type="ChEBI" id="CHEBI:58702"/>
    </ligand>
</feature>
<evidence type="ECO:0000256" key="3">
    <source>
        <dbReference type="ARBA" id="ARBA00022605"/>
    </source>
</evidence>
<name>A0A6G7YBH6_9ACTN</name>
<feature type="binding site" evidence="7">
    <location>
        <position position="83"/>
    </location>
    <ligand>
        <name>phosphoenolpyruvate</name>
        <dbReference type="ChEBI" id="CHEBI:58702"/>
    </ligand>
</feature>
<evidence type="ECO:0000313" key="9">
    <source>
        <dbReference type="EMBL" id="QIK74001.1"/>
    </source>
</evidence>
<protein>
    <recommendedName>
        <fullName evidence="7">3-phosphoshikimate 1-carboxyvinyltransferase</fullName>
        <ecNumber evidence="7">2.5.1.19</ecNumber>
    </recommendedName>
    <alternativeName>
        <fullName evidence="7">5-enolpyruvylshikimate-3-phosphate synthase</fullName>
        <shortName evidence="7">EPSP synthase</shortName>
        <shortName evidence="7">EPSPS</shortName>
    </alternativeName>
</protein>
<comment type="similarity">
    <text evidence="2 7">Belongs to the EPSP synthase family.</text>
</comment>
<feature type="binding site" evidence="7">
    <location>
        <position position="325"/>
    </location>
    <ligand>
        <name>3-phosphoshikimate</name>
        <dbReference type="ChEBI" id="CHEBI:145989"/>
    </ligand>
</feature>
<organism evidence="9 10">
    <name type="scientific">Propioniciclava coleopterorum</name>
    <dbReference type="NCBI Taxonomy" id="2714937"/>
    <lineage>
        <taxon>Bacteria</taxon>
        <taxon>Bacillati</taxon>
        <taxon>Actinomycetota</taxon>
        <taxon>Actinomycetes</taxon>
        <taxon>Propionibacteriales</taxon>
        <taxon>Propionibacteriaceae</taxon>
        <taxon>Propioniciclava</taxon>
    </lineage>
</organism>
<sequence length="410" mass="41003">MSPVSGTVVVPGSKSATARAYVLAALADGPSRLTGVLDARDTRLMRAALEALGVGFRDDPDGTVLVSPPAAFTPGAVEVGQAGTIMRFVPALAALADGTTTFTGDPEAEVRPVGPLLDGLVQAGATIDHGGAIPFTVHGTGAVPGGDVTIDASGSSQFVSGLLLAGARFERGLDLRHVGPPVPSRPHIRLTLAMLADRGVDAAETGPDTWHVAPGTIAARDDVIEPDLVNAAVFLAAAPAAGGSVTVPWPSHTVQASGAILATLEALGGVVTRTPGSVTVTGTGAVSGADLDLSEASELTCIAAALLALSRDGGRIRGVGHIRGHETDRLAALEAELGARGAEVRQTEDGLIVAPGALTGGTWRTHADHRMAHAGAVLGLAVPGVELDDVGASTKTMADFPGLWSGLVGA</sequence>
<feature type="domain" description="Enolpyruvate transferase" evidence="8">
    <location>
        <begin position="2"/>
        <end position="401"/>
    </location>
</feature>
<feature type="binding site" evidence="7">
    <location>
        <position position="15"/>
    </location>
    <ligand>
        <name>3-phosphoshikimate</name>
        <dbReference type="ChEBI" id="CHEBI:145989"/>
    </ligand>
</feature>
<feature type="binding site" evidence="7">
    <location>
        <position position="329"/>
    </location>
    <ligand>
        <name>phosphoenolpyruvate</name>
        <dbReference type="ChEBI" id="CHEBI:58702"/>
    </ligand>
</feature>
<dbReference type="SUPFAM" id="SSF55205">
    <property type="entry name" value="EPT/RTPC-like"/>
    <property type="match status" value="1"/>
</dbReference>
<evidence type="ECO:0000259" key="8">
    <source>
        <dbReference type="Pfam" id="PF00275"/>
    </source>
</evidence>
<dbReference type="GO" id="GO:0008652">
    <property type="term" value="P:amino acid biosynthetic process"/>
    <property type="evidence" value="ECO:0007669"/>
    <property type="project" value="UniProtKB-KW"/>
</dbReference>
<evidence type="ECO:0000256" key="5">
    <source>
        <dbReference type="ARBA" id="ARBA00023141"/>
    </source>
</evidence>
<dbReference type="NCBIfam" id="TIGR01356">
    <property type="entry name" value="aroA"/>
    <property type="match status" value="1"/>
</dbReference>
<gene>
    <name evidence="7 9" type="primary">aroA</name>
    <name evidence="9" type="ORF">G7070_14825</name>
</gene>
<feature type="binding site" evidence="7">
    <location>
        <position position="14"/>
    </location>
    <ligand>
        <name>phosphoenolpyruvate</name>
        <dbReference type="ChEBI" id="CHEBI:58702"/>
    </ligand>
</feature>
<feature type="binding site" evidence="7">
    <location>
        <position position="14"/>
    </location>
    <ligand>
        <name>3-phosphoshikimate</name>
        <dbReference type="ChEBI" id="CHEBI:145989"/>
    </ligand>
</feature>